<dbReference type="Pfam" id="PF00586">
    <property type="entry name" value="AIRS"/>
    <property type="match status" value="1"/>
</dbReference>
<dbReference type="Proteomes" id="UP000516160">
    <property type="component" value="Chromosome"/>
</dbReference>
<feature type="binding site" description="in other chain" evidence="9">
    <location>
        <position position="70"/>
    </location>
    <ligand>
        <name>ATP</name>
        <dbReference type="ChEBI" id="CHEBI:30616"/>
        <note>ligand shared between dimeric partners</note>
    </ligand>
</feature>
<feature type="domain" description="PurM-like C-terminal" evidence="11">
    <location>
        <begin position="151"/>
        <end position="320"/>
    </location>
</feature>
<dbReference type="InterPro" id="IPR016188">
    <property type="entry name" value="PurM-like_N"/>
</dbReference>
<keyword evidence="7 9" id="KW-0460">Magnesium</keyword>
<feature type="binding site" description="in other chain" evidence="9">
    <location>
        <position position="47"/>
    </location>
    <ligand>
        <name>ATP</name>
        <dbReference type="ChEBI" id="CHEBI:30616"/>
        <note>ligand shared between dimeric partners</note>
    </ligand>
</feature>
<dbReference type="NCBIfam" id="TIGR00476">
    <property type="entry name" value="selD"/>
    <property type="match status" value="1"/>
</dbReference>
<dbReference type="NCBIfam" id="NF002098">
    <property type="entry name" value="PRK00943.1"/>
    <property type="match status" value="1"/>
</dbReference>
<dbReference type="EMBL" id="CP058559">
    <property type="protein sequence ID" value="QNO16679.1"/>
    <property type="molecule type" value="Genomic_DNA"/>
</dbReference>
<dbReference type="InterPro" id="IPR036921">
    <property type="entry name" value="PurM-like_N_sf"/>
</dbReference>
<feature type="binding site" description="in other chain" evidence="9">
    <location>
        <begin position="27"/>
        <end position="29"/>
    </location>
    <ligand>
        <name>ATP</name>
        <dbReference type="ChEBI" id="CHEBI:30616"/>
        <note>ligand shared between dimeric partners</note>
    </ligand>
</feature>
<feature type="binding site" evidence="9">
    <location>
        <position position="206"/>
    </location>
    <ligand>
        <name>Mg(2+)</name>
        <dbReference type="ChEBI" id="CHEBI:18420"/>
    </ligand>
</feature>
<evidence type="ECO:0000256" key="1">
    <source>
        <dbReference type="ARBA" id="ARBA00008026"/>
    </source>
</evidence>
<dbReference type="AlphaFoldDB" id="A0A7G9WDB7"/>
<dbReference type="Gene3D" id="3.90.650.10">
    <property type="entry name" value="PurM-like C-terminal domain"/>
    <property type="match status" value="1"/>
</dbReference>
<dbReference type="RefSeq" id="WP_213169231.1">
    <property type="nucleotide sequence ID" value="NZ_CP058559.1"/>
</dbReference>
<dbReference type="Pfam" id="PF02769">
    <property type="entry name" value="AIRS_C"/>
    <property type="match status" value="1"/>
</dbReference>
<keyword evidence="6 9" id="KW-0067">ATP-binding</keyword>
<feature type="binding site" evidence="9">
    <location>
        <begin position="118"/>
        <end position="120"/>
    </location>
    <ligand>
        <name>ATP</name>
        <dbReference type="ChEBI" id="CHEBI:30616"/>
        <note>ligand shared between dimeric partners</note>
    </ligand>
</feature>
<gene>
    <name evidence="9 12" type="primary">selD</name>
    <name evidence="12" type="ORF">HYG86_10805</name>
</gene>
<dbReference type="InterPro" id="IPR023061">
    <property type="entry name" value="SelD_I"/>
</dbReference>
<keyword evidence="5 9" id="KW-0418">Kinase</keyword>
<dbReference type="SUPFAM" id="SSF55326">
    <property type="entry name" value="PurM N-terminal domain-like"/>
    <property type="match status" value="1"/>
</dbReference>
<name>A0A7G9WDB7_ALKCA</name>
<evidence type="ECO:0000256" key="3">
    <source>
        <dbReference type="ARBA" id="ARBA00022723"/>
    </source>
</evidence>
<evidence type="ECO:0000256" key="5">
    <source>
        <dbReference type="ARBA" id="ARBA00022777"/>
    </source>
</evidence>
<protein>
    <recommendedName>
        <fullName evidence="9">Selenide, water dikinase</fullName>
        <ecNumber evidence="9">2.7.9.3</ecNumber>
    </recommendedName>
    <alternativeName>
        <fullName evidence="9">Selenium donor protein</fullName>
    </alternativeName>
    <alternativeName>
        <fullName evidence="9">Selenophosphate synthase</fullName>
    </alternativeName>
</protein>
<reference evidence="12 13" key="1">
    <citation type="submission" date="2020-07" db="EMBL/GenBank/DDBJ databases">
        <title>Alkalicella. sp. LB2 genome.</title>
        <authorList>
            <person name="Postec A."/>
            <person name="Quemeneur M."/>
        </authorList>
    </citation>
    <scope>NUCLEOTIDE SEQUENCE [LARGE SCALE GENOMIC DNA]</scope>
    <source>
        <strain evidence="12 13">LB2</strain>
    </source>
</reference>
<comment type="caution">
    <text evidence="9">Lacks conserved residue(s) required for the propagation of feature annotation.</text>
</comment>
<evidence type="ECO:0000256" key="6">
    <source>
        <dbReference type="ARBA" id="ARBA00022840"/>
    </source>
</evidence>
<dbReference type="SUPFAM" id="SSF56042">
    <property type="entry name" value="PurM C-terminal domain-like"/>
    <property type="match status" value="1"/>
</dbReference>
<feature type="domain" description="PurM-like N-terminal" evidence="10">
    <location>
        <begin position="28"/>
        <end position="135"/>
    </location>
</feature>
<evidence type="ECO:0000313" key="13">
    <source>
        <dbReference type="Proteomes" id="UP000516160"/>
    </source>
</evidence>
<comment type="cofactor">
    <cofactor evidence="9">
        <name>Mg(2+)</name>
        <dbReference type="ChEBI" id="CHEBI:18420"/>
    </cofactor>
    <text evidence="9">Binds 1 Mg(2+) ion per monomer.</text>
</comment>
<sequence length="326" mass="35241">MGPGDLQEILEDIKTPRNGGLLLGYEKGDDGAVFTVPRGKAVVQTLDFFTPMVDDPYIFGQITAANALSDIYAMGGDPVYALNIVAFPICTLPKEVLKNILLGSADKLTEAGVTVIGGHSIDDPQPKYGLSVSGFINPHSIWQNDRCAEDQDIIITKPLGSGIITTAIKGDMAEESAIQRVVETMTTLNKGAKDIIKEFNITCCTDITGFGLVGHTLEIAKASNLNIVYDHNLIPFIEESKEYASMGLIPAGAYRNREYFKKATKISEIVPQYLDDILHDPQTSGGLLFSCNPSETEEILRKLNEANIPGTKIGSTEKGTGNLLVF</sequence>
<evidence type="ECO:0000313" key="12">
    <source>
        <dbReference type="EMBL" id="QNO16679.1"/>
    </source>
</evidence>
<dbReference type="PANTHER" id="PTHR10256">
    <property type="entry name" value="SELENIDE, WATER DIKINASE"/>
    <property type="match status" value="1"/>
</dbReference>
<evidence type="ECO:0000256" key="7">
    <source>
        <dbReference type="ARBA" id="ARBA00022842"/>
    </source>
</evidence>
<organism evidence="12 13">
    <name type="scientific">Alkalicella caledoniensis</name>
    <dbReference type="NCBI Taxonomy" id="2731377"/>
    <lineage>
        <taxon>Bacteria</taxon>
        <taxon>Bacillati</taxon>
        <taxon>Bacillota</taxon>
        <taxon>Clostridia</taxon>
        <taxon>Eubacteriales</taxon>
        <taxon>Proteinivoracaceae</taxon>
        <taxon>Alkalicella</taxon>
    </lineage>
</organism>
<dbReference type="GO" id="GO:0000287">
    <property type="term" value="F:magnesium ion binding"/>
    <property type="evidence" value="ECO:0007669"/>
    <property type="project" value="UniProtKB-UniRule"/>
</dbReference>
<evidence type="ECO:0000256" key="2">
    <source>
        <dbReference type="ARBA" id="ARBA00022679"/>
    </source>
</evidence>
<keyword evidence="4 9" id="KW-0547">Nucleotide-binding</keyword>
<dbReference type="InterPro" id="IPR010918">
    <property type="entry name" value="PurM-like_C_dom"/>
</dbReference>
<accession>A0A7G9WDB7</accession>
<dbReference type="Gene3D" id="3.30.1330.10">
    <property type="entry name" value="PurM-like, N-terminal domain"/>
    <property type="match status" value="1"/>
</dbReference>
<dbReference type="GO" id="GO:0004756">
    <property type="term" value="F:selenide, water dikinase activity"/>
    <property type="evidence" value="ECO:0007669"/>
    <property type="project" value="UniProtKB-UniRule"/>
</dbReference>
<comment type="function">
    <text evidence="9">Synthesizes selenophosphate from selenide and ATP.</text>
</comment>
<keyword evidence="2 9" id="KW-0808">Transferase</keyword>
<evidence type="ECO:0000259" key="10">
    <source>
        <dbReference type="Pfam" id="PF00586"/>
    </source>
</evidence>
<proteinExistence type="inferred from homology"/>
<feature type="binding site" evidence="9">
    <location>
        <position position="30"/>
    </location>
    <ligand>
        <name>Mg(2+)</name>
        <dbReference type="ChEBI" id="CHEBI:18420"/>
    </ligand>
</feature>
<dbReference type="GO" id="GO:0016260">
    <property type="term" value="P:selenocysteine biosynthetic process"/>
    <property type="evidence" value="ECO:0007669"/>
    <property type="project" value="InterPro"/>
</dbReference>
<dbReference type="InterPro" id="IPR036676">
    <property type="entry name" value="PurM-like_C_sf"/>
</dbReference>
<comment type="catalytic activity">
    <reaction evidence="9">
        <text>hydrogenselenide + ATP + H2O = selenophosphate + AMP + phosphate + 2 H(+)</text>
        <dbReference type="Rhea" id="RHEA:18737"/>
        <dbReference type="ChEBI" id="CHEBI:15377"/>
        <dbReference type="ChEBI" id="CHEBI:15378"/>
        <dbReference type="ChEBI" id="CHEBI:16144"/>
        <dbReference type="ChEBI" id="CHEBI:29317"/>
        <dbReference type="ChEBI" id="CHEBI:30616"/>
        <dbReference type="ChEBI" id="CHEBI:43474"/>
        <dbReference type="ChEBI" id="CHEBI:456215"/>
        <dbReference type="EC" id="2.7.9.3"/>
    </reaction>
</comment>
<comment type="similarity">
    <text evidence="1 9">Belongs to the selenophosphate synthase 1 family. Class I subfamily.</text>
</comment>
<dbReference type="CDD" id="cd02195">
    <property type="entry name" value="SelD"/>
    <property type="match status" value="1"/>
</dbReference>
<dbReference type="HAMAP" id="MF_00625">
    <property type="entry name" value="SelD"/>
    <property type="match status" value="1"/>
</dbReference>
<keyword evidence="8 9" id="KW-0711">Selenium</keyword>
<dbReference type="InterPro" id="IPR004536">
    <property type="entry name" value="SPS/SelD"/>
</dbReference>
<feature type="binding site" evidence="9">
    <location>
        <position position="70"/>
    </location>
    <ligand>
        <name>Mg(2+)</name>
        <dbReference type="ChEBI" id="CHEBI:18420"/>
    </ligand>
</feature>
<evidence type="ECO:0000256" key="4">
    <source>
        <dbReference type="ARBA" id="ARBA00022741"/>
    </source>
</evidence>
<keyword evidence="13" id="KW-1185">Reference proteome</keyword>
<comment type="subunit">
    <text evidence="9">Homodimer.</text>
</comment>
<dbReference type="PIRSF" id="PIRSF036407">
    <property type="entry name" value="Selenphspht_syn"/>
    <property type="match status" value="1"/>
</dbReference>
<keyword evidence="3 9" id="KW-0479">Metal-binding</keyword>
<evidence type="ECO:0000256" key="8">
    <source>
        <dbReference type="ARBA" id="ARBA00023266"/>
    </source>
</evidence>
<dbReference type="EC" id="2.7.9.3" evidence="9"/>
<evidence type="ECO:0000259" key="11">
    <source>
        <dbReference type="Pfam" id="PF02769"/>
    </source>
</evidence>
<evidence type="ECO:0000256" key="9">
    <source>
        <dbReference type="HAMAP-Rule" id="MF_00625"/>
    </source>
</evidence>
<dbReference type="KEGG" id="acae:HYG86_10805"/>
<dbReference type="GO" id="GO:0005524">
    <property type="term" value="F:ATP binding"/>
    <property type="evidence" value="ECO:0007669"/>
    <property type="project" value="UniProtKB-UniRule"/>
</dbReference>
<dbReference type="GO" id="GO:0005737">
    <property type="term" value="C:cytoplasm"/>
    <property type="evidence" value="ECO:0007669"/>
    <property type="project" value="TreeGrafter"/>
</dbReference>
<dbReference type="PANTHER" id="PTHR10256:SF0">
    <property type="entry name" value="INACTIVE SELENIDE, WATER DIKINASE-LIKE PROTEIN-RELATED"/>
    <property type="match status" value="1"/>
</dbReference>